<protein>
    <submittedName>
        <fullName evidence="2">Uncharacterized protein</fullName>
    </submittedName>
</protein>
<sequence length="175" mass="19569">MATQTEVTTETTTQGPPTSNHPSQVPHNSGFSTYTPDGRWQQGNQSRRSFETPSRGLFHGDGRLLRPSSAPPNPSEKKEHIREGTPDAPLIRTTQLPTPDPTGPRIRQVRSLPRTPESRNYENLRKEVLSVDPRHTFRGNTYIPESVLEEIRAQNVLTGSNNDPRSPQEDRTPAS</sequence>
<evidence type="ECO:0000256" key="1">
    <source>
        <dbReference type="SAM" id="MobiDB-lite"/>
    </source>
</evidence>
<feature type="region of interest" description="Disordered" evidence="1">
    <location>
        <begin position="1"/>
        <end position="121"/>
    </location>
</feature>
<proteinExistence type="predicted"/>
<feature type="compositionally biased region" description="Low complexity" evidence="1">
    <location>
        <begin position="1"/>
        <end position="18"/>
    </location>
</feature>
<gene>
    <name evidence="2" type="ORF">K435DRAFT_878852</name>
</gene>
<evidence type="ECO:0000313" key="3">
    <source>
        <dbReference type="Proteomes" id="UP000297245"/>
    </source>
</evidence>
<feature type="compositionally biased region" description="Polar residues" evidence="1">
    <location>
        <begin position="155"/>
        <end position="165"/>
    </location>
</feature>
<accession>A0A4S8KMH1</accession>
<evidence type="ECO:0000313" key="2">
    <source>
        <dbReference type="EMBL" id="THU76691.1"/>
    </source>
</evidence>
<organism evidence="2 3">
    <name type="scientific">Dendrothele bispora (strain CBS 962.96)</name>
    <dbReference type="NCBI Taxonomy" id="1314807"/>
    <lineage>
        <taxon>Eukaryota</taxon>
        <taxon>Fungi</taxon>
        <taxon>Dikarya</taxon>
        <taxon>Basidiomycota</taxon>
        <taxon>Agaricomycotina</taxon>
        <taxon>Agaricomycetes</taxon>
        <taxon>Agaricomycetidae</taxon>
        <taxon>Agaricales</taxon>
        <taxon>Agaricales incertae sedis</taxon>
        <taxon>Dendrothele</taxon>
    </lineage>
</organism>
<dbReference type="AlphaFoldDB" id="A0A4S8KMH1"/>
<name>A0A4S8KMH1_DENBC</name>
<feature type="compositionally biased region" description="Basic and acidic residues" evidence="1">
    <location>
        <begin position="166"/>
        <end position="175"/>
    </location>
</feature>
<keyword evidence="3" id="KW-1185">Reference proteome</keyword>
<feature type="compositionally biased region" description="Polar residues" evidence="1">
    <location>
        <begin position="20"/>
        <end position="47"/>
    </location>
</feature>
<dbReference type="EMBL" id="ML180759">
    <property type="protein sequence ID" value="THU76691.1"/>
    <property type="molecule type" value="Genomic_DNA"/>
</dbReference>
<feature type="compositionally biased region" description="Basic and acidic residues" evidence="1">
    <location>
        <begin position="75"/>
        <end position="85"/>
    </location>
</feature>
<reference evidence="2 3" key="1">
    <citation type="journal article" date="2019" name="Nat. Ecol. Evol.">
        <title>Megaphylogeny resolves global patterns of mushroom evolution.</title>
        <authorList>
            <person name="Varga T."/>
            <person name="Krizsan K."/>
            <person name="Foldi C."/>
            <person name="Dima B."/>
            <person name="Sanchez-Garcia M."/>
            <person name="Sanchez-Ramirez S."/>
            <person name="Szollosi G.J."/>
            <person name="Szarkandi J.G."/>
            <person name="Papp V."/>
            <person name="Albert L."/>
            <person name="Andreopoulos W."/>
            <person name="Angelini C."/>
            <person name="Antonin V."/>
            <person name="Barry K.W."/>
            <person name="Bougher N.L."/>
            <person name="Buchanan P."/>
            <person name="Buyck B."/>
            <person name="Bense V."/>
            <person name="Catcheside P."/>
            <person name="Chovatia M."/>
            <person name="Cooper J."/>
            <person name="Damon W."/>
            <person name="Desjardin D."/>
            <person name="Finy P."/>
            <person name="Geml J."/>
            <person name="Haridas S."/>
            <person name="Hughes K."/>
            <person name="Justo A."/>
            <person name="Karasinski D."/>
            <person name="Kautmanova I."/>
            <person name="Kiss B."/>
            <person name="Kocsube S."/>
            <person name="Kotiranta H."/>
            <person name="LaButti K.M."/>
            <person name="Lechner B.E."/>
            <person name="Liimatainen K."/>
            <person name="Lipzen A."/>
            <person name="Lukacs Z."/>
            <person name="Mihaltcheva S."/>
            <person name="Morgado L.N."/>
            <person name="Niskanen T."/>
            <person name="Noordeloos M.E."/>
            <person name="Ohm R.A."/>
            <person name="Ortiz-Santana B."/>
            <person name="Ovrebo C."/>
            <person name="Racz N."/>
            <person name="Riley R."/>
            <person name="Savchenko A."/>
            <person name="Shiryaev A."/>
            <person name="Soop K."/>
            <person name="Spirin V."/>
            <person name="Szebenyi C."/>
            <person name="Tomsovsky M."/>
            <person name="Tulloss R.E."/>
            <person name="Uehling J."/>
            <person name="Grigoriev I.V."/>
            <person name="Vagvolgyi C."/>
            <person name="Papp T."/>
            <person name="Martin F.M."/>
            <person name="Miettinen O."/>
            <person name="Hibbett D.S."/>
            <person name="Nagy L.G."/>
        </authorList>
    </citation>
    <scope>NUCLEOTIDE SEQUENCE [LARGE SCALE GENOMIC DNA]</scope>
    <source>
        <strain evidence="2 3">CBS 962.96</strain>
    </source>
</reference>
<dbReference type="Proteomes" id="UP000297245">
    <property type="component" value="Unassembled WGS sequence"/>
</dbReference>
<feature type="region of interest" description="Disordered" evidence="1">
    <location>
        <begin position="154"/>
        <end position="175"/>
    </location>
</feature>